<keyword evidence="5" id="KW-1185">Reference proteome</keyword>
<keyword evidence="1" id="KW-0227">DNA damage</keyword>
<dbReference type="GO" id="GO:0006307">
    <property type="term" value="P:DNA alkylation repair"/>
    <property type="evidence" value="ECO:0007669"/>
    <property type="project" value="TreeGrafter"/>
</dbReference>
<keyword evidence="2" id="KW-0234">DNA repair</keyword>
<gene>
    <name evidence="4" type="ORF">N868_16270</name>
</gene>
<dbReference type="GO" id="GO:0032993">
    <property type="term" value="C:protein-DNA complex"/>
    <property type="evidence" value="ECO:0007669"/>
    <property type="project" value="TreeGrafter"/>
</dbReference>
<dbReference type="SUPFAM" id="SSF55945">
    <property type="entry name" value="TATA-box binding protein-like"/>
    <property type="match status" value="1"/>
</dbReference>
<dbReference type="InterPro" id="IPR023170">
    <property type="entry name" value="HhH_base_excis_C"/>
</dbReference>
<evidence type="ECO:0000259" key="3">
    <source>
        <dbReference type="SMART" id="SM01009"/>
    </source>
</evidence>
<sequence>MAVRTEVELAVGEPFDAPGVLGFLGARAVAGVEVADLPAQGPLRYARTVALPGGPGAVEVVAHRAHAAGPRPGWRVRATVEVADGSDVDVALDRVHRLLDLGADPAAVDTALAADPTLAPLVSRTPGIRVPGTVDAHELVLRALVGQQISVAAARTHLSRLARVAGEPYASTVPGLDRLFPSPDRVVAAVRAPSAAEELDPGRPLRLPRRALATVVATCRALADGDLVVHGGLAAVALRRDLVTRPGIGPWTAAYVAMRVLGDPDAWLEGDVALLAGARSAGVLDGDVTGAAAHRVLAGRAARWAPWRSYAAMHLWRAVAPVASPSTTTRQT</sequence>
<dbReference type="GO" id="GO:0043916">
    <property type="term" value="F:DNA-7-methylguanine glycosylase activity"/>
    <property type="evidence" value="ECO:0007669"/>
    <property type="project" value="TreeGrafter"/>
</dbReference>
<dbReference type="SUPFAM" id="SSF48150">
    <property type="entry name" value="DNA-glycosylase"/>
    <property type="match status" value="1"/>
</dbReference>
<dbReference type="Pfam" id="PF06029">
    <property type="entry name" value="AlkA_N"/>
    <property type="match status" value="1"/>
</dbReference>
<dbReference type="Gene3D" id="3.30.310.20">
    <property type="entry name" value="DNA-3-methyladenine glycosylase AlkA, N-terminal domain"/>
    <property type="match status" value="1"/>
</dbReference>
<dbReference type="GO" id="GO:0032131">
    <property type="term" value="F:alkylated DNA binding"/>
    <property type="evidence" value="ECO:0007669"/>
    <property type="project" value="TreeGrafter"/>
</dbReference>
<dbReference type="Gene3D" id="1.10.1670.10">
    <property type="entry name" value="Helix-hairpin-Helix base-excision DNA repair enzymes (C-terminal)"/>
    <property type="match status" value="1"/>
</dbReference>
<dbReference type="InterPro" id="IPR051912">
    <property type="entry name" value="Alkylbase_DNA_Glycosylase/TA"/>
</dbReference>
<dbReference type="GO" id="GO:0005737">
    <property type="term" value="C:cytoplasm"/>
    <property type="evidence" value="ECO:0007669"/>
    <property type="project" value="TreeGrafter"/>
</dbReference>
<dbReference type="InterPro" id="IPR010316">
    <property type="entry name" value="AlkA_N"/>
</dbReference>
<dbReference type="InterPro" id="IPR037046">
    <property type="entry name" value="AlkA_N_sf"/>
</dbReference>
<dbReference type="Proteomes" id="UP000029839">
    <property type="component" value="Unassembled WGS sequence"/>
</dbReference>
<dbReference type="AlphaFoldDB" id="A0A0A0BSV0"/>
<proteinExistence type="predicted"/>
<reference evidence="4 5" key="1">
    <citation type="submission" date="2013-08" db="EMBL/GenBank/DDBJ databases">
        <title>Genome sequencing of Cellulomonas carbonis T26.</title>
        <authorList>
            <person name="Chen F."/>
            <person name="Li Y."/>
            <person name="Wang G."/>
        </authorList>
    </citation>
    <scope>NUCLEOTIDE SEQUENCE [LARGE SCALE GENOMIC DNA]</scope>
    <source>
        <strain evidence="4 5">T26</strain>
    </source>
</reference>
<dbReference type="OrthoDB" id="9811249at2"/>
<dbReference type="InterPro" id="IPR011257">
    <property type="entry name" value="DNA_glycosylase"/>
</dbReference>
<evidence type="ECO:0000256" key="2">
    <source>
        <dbReference type="ARBA" id="ARBA00023204"/>
    </source>
</evidence>
<accession>A0A0A0BSV0</accession>
<dbReference type="Gene3D" id="1.10.340.30">
    <property type="entry name" value="Hypothetical protein, domain 2"/>
    <property type="match status" value="1"/>
</dbReference>
<feature type="domain" description="DNA-3-methyladenine glycosylase AlkA N-terminal" evidence="3">
    <location>
        <begin position="6"/>
        <end position="135"/>
    </location>
</feature>
<evidence type="ECO:0000313" key="4">
    <source>
        <dbReference type="EMBL" id="KGM10209.1"/>
    </source>
</evidence>
<dbReference type="GO" id="GO:0008725">
    <property type="term" value="F:DNA-3-methyladenine glycosylase activity"/>
    <property type="evidence" value="ECO:0007669"/>
    <property type="project" value="TreeGrafter"/>
</dbReference>
<evidence type="ECO:0000313" key="5">
    <source>
        <dbReference type="Proteomes" id="UP000029839"/>
    </source>
</evidence>
<evidence type="ECO:0000256" key="1">
    <source>
        <dbReference type="ARBA" id="ARBA00022763"/>
    </source>
</evidence>
<dbReference type="RefSeq" id="WP_052426295.1">
    <property type="nucleotide sequence ID" value="NZ_AXCY01000059.1"/>
</dbReference>
<name>A0A0A0BSV0_9CELL</name>
<dbReference type="EMBL" id="AXCY01000059">
    <property type="protein sequence ID" value="KGM10209.1"/>
    <property type="molecule type" value="Genomic_DNA"/>
</dbReference>
<organism evidence="4 5">
    <name type="scientific">Cellulomonas carbonis T26</name>
    <dbReference type="NCBI Taxonomy" id="947969"/>
    <lineage>
        <taxon>Bacteria</taxon>
        <taxon>Bacillati</taxon>
        <taxon>Actinomycetota</taxon>
        <taxon>Actinomycetes</taxon>
        <taxon>Micrococcales</taxon>
        <taxon>Cellulomonadaceae</taxon>
        <taxon>Cellulomonas</taxon>
    </lineage>
</organism>
<dbReference type="PANTHER" id="PTHR43003">
    <property type="entry name" value="DNA-3-METHYLADENINE GLYCOSYLASE"/>
    <property type="match status" value="1"/>
</dbReference>
<dbReference type="SMART" id="SM01009">
    <property type="entry name" value="AlkA_N"/>
    <property type="match status" value="1"/>
</dbReference>
<comment type="caution">
    <text evidence="4">The sequence shown here is derived from an EMBL/GenBank/DDBJ whole genome shotgun (WGS) entry which is preliminary data.</text>
</comment>
<protein>
    <submittedName>
        <fullName evidence="4">AraC family transcriptional regulator</fullName>
    </submittedName>
</protein>
<dbReference type="GO" id="GO:0006285">
    <property type="term" value="P:base-excision repair, AP site formation"/>
    <property type="evidence" value="ECO:0007669"/>
    <property type="project" value="TreeGrafter"/>
</dbReference>
<reference evidence="4 5" key="2">
    <citation type="journal article" date="2015" name="Stand. Genomic Sci.">
        <title>Draft genome sequence of Cellulomonas carbonis T26(T) and comparative analysis of six Cellulomonas genomes.</title>
        <authorList>
            <person name="Zhuang W."/>
            <person name="Zhang S."/>
            <person name="Xia X."/>
            <person name="Wang G."/>
        </authorList>
    </citation>
    <scope>NUCLEOTIDE SEQUENCE [LARGE SCALE GENOMIC DNA]</scope>
    <source>
        <strain evidence="4 5">T26</strain>
    </source>
</reference>
<dbReference type="PANTHER" id="PTHR43003:SF13">
    <property type="entry name" value="DNA-3-METHYLADENINE GLYCOSYLASE 2"/>
    <property type="match status" value="1"/>
</dbReference>